<proteinExistence type="predicted"/>
<feature type="domain" description="Glycosyl transferase family 1" evidence="1">
    <location>
        <begin position="192"/>
        <end position="345"/>
    </location>
</feature>
<accession>A0ABU0FJJ5</accession>
<name>A0ABU0FJJ5_9HYPH</name>
<evidence type="ECO:0000259" key="1">
    <source>
        <dbReference type="Pfam" id="PF00534"/>
    </source>
</evidence>
<dbReference type="SUPFAM" id="SSF53756">
    <property type="entry name" value="UDP-Glycosyltransferase/glycogen phosphorylase"/>
    <property type="match status" value="1"/>
</dbReference>
<dbReference type="Pfam" id="PF13579">
    <property type="entry name" value="Glyco_trans_4_4"/>
    <property type="match status" value="1"/>
</dbReference>
<protein>
    <submittedName>
        <fullName evidence="3">Poly(Glycerol-phosphate) alpha-glucosyltransferase</fullName>
        <ecNumber evidence="3">2.4.1.52</ecNumber>
    </submittedName>
</protein>
<dbReference type="EMBL" id="JAUSVK010000001">
    <property type="protein sequence ID" value="MDQ0394781.1"/>
    <property type="molecule type" value="Genomic_DNA"/>
</dbReference>
<dbReference type="Pfam" id="PF00534">
    <property type="entry name" value="Glycos_transf_1"/>
    <property type="match status" value="1"/>
</dbReference>
<reference evidence="3 4" key="1">
    <citation type="submission" date="2023-07" db="EMBL/GenBank/DDBJ databases">
        <title>Genomic Encyclopedia of Type Strains, Phase IV (KMG-IV): sequencing the most valuable type-strain genomes for metagenomic binning, comparative biology and taxonomic classification.</title>
        <authorList>
            <person name="Goeker M."/>
        </authorList>
    </citation>
    <scope>NUCLEOTIDE SEQUENCE [LARGE SCALE GENOMIC DNA]</scope>
    <source>
        <strain evidence="3 4">DSM 5896</strain>
    </source>
</reference>
<dbReference type="Proteomes" id="UP001237448">
    <property type="component" value="Unassembled WGS sequence"/>
</dbReference>
<sequence>MTIDQTPLSIGIVCASLSRAAGGILPIMQAHASQFTARGNQVVAYGVEDACSEADRASWAPVSPRIAAPIVKRFAYAPAMARDLDQASHHILHQHGLWLYPSVAVSRWRRRTGRPVVISTQGMLEPWALANARVKKKVAAALFERANLSSAACIHCSEAEVPGIRAFGLRNPVAVIPNGASLPDPTLRRPRPAWLPDDGKRTLLFLGRLHPKKGIKESLDAWSVLRTQAPHVAANWRLVVAGWDDGGHAEAFIAHARALGLSDVIFPGAVFGEAKEAAFAHADAFLLGSYSEGFPMAVLEAWSHGLPVFMTRECNIPEGFQQGAAVEVTTAPASQAHVLAQHLAGPDLPKIGARGRALVARRFSWSSVADELLSTYAWLLGDGSRPSSVTLD</sequence>
<dbReference type="PANTHER" id="PTHR12526">
    <property type="entry name" value="GLYCOSYLTRANSFERASE"/>
    <property type="match status" value="1"/>
</dbReference>
<dbReference type="EC" id="2.4.1.52" evidence="3"/>
<dbReference type="PANTHER" id="PTHR12526:SF637">
    <property type="entry name" value="GLYCOSYLTRANSFERASE EPSF-RELATED"/>
    <property type="match status" value="1"/>
</dbReference>
<dbReference type="GO" id="GO:0047265">
    <property type="term" value="F:poly(glycerol-phosphate) alpha-glucosyltransferase activity"/>
    <property type="evidence" value="ECO:0007669"/>
    <property type="project" value="UniProtKB-EC"/>
</dbReference>
<gene>
    <name evidence="3" type="ORF">J3R73_004573</name>
</gene>
<dbReference type="InterPro" id="IPR028098">
    <property type="entry name" value="Glyco_trans_4-like_N"/>
</dbReference>
<dbReference type="InterPro" id="IPR001296">
    <property type="entry name" value="Glyco_trans_1"/>
</dbReference>
<keyword evidence="3" id="KW-0808">Transferase</keyword>
<comment type="caution">
    <text evidence="3">The sequence shown here is derived from an EMBL/GenBank/DDBJ whole genome shotgun (WGS) entry which is preliminary data.</text>
</comment>
<dbReference type="RefSeq" id="WP_307432482.1">
    <property type="nucleotide sequence ID" value="NZ_JAUSVK010000001.1"/>
</dbReference>
<feature type="domain" description="Glycosyltransferase subfamily 4-like N-terminal" evidence="2">
    <location>
        <begin position="23"/>
        <end position="179"/>
    </location>
</feature>
<keyword evidence="3" id="KW-0328">Glycosyltransferase</keyword>
<evidence type="ECO:0000313" key="4">
    <source>
        <dbReference type="Proteomes" id="UP001237448"/>
    </source>
</evidence>
<dbReference type="Gene3D" id="3.40.50.2000">
    <property type="entry name" value="Glycogen Phosphorylase B"/>
    <property type="match status" value="2"/>
</dbReference>
<evidence type="ECO:0000313" key="3">
    <source>
        <dbReference type="EMBL" id="MDQ0394781.1"/>
    </source>
</evidence>
<organism evidence="3 4">
    <name type="scientific">Labrys monachus</name>
    <dbReference type="NCBI Taxonomy" id="217067"/>
    <lineage>
        <taxon>Bacteria</taxon>
        <taxon>Pseudomonadati</taxon>
        <taxon>Pseudomonadota</taxon>
        <taxon>Alphaproteobacteria</taxon>
        <taxon>Hyphomicrobiales</taxon>
        <taxon>Xanthobacteraceae</taxon>
        <taxon>Labrys</taxon>
    </lineage>
</organism>
<keyword evidence="4" id="KW-1185">Reference proteome</keyword>
<evidence type="ECO:0000259" key="2">
    <source>
        <dbReference type="Pfam" id="PF13579"/>
    </source>
</evidence>